<reference evidence="3 5" key="1">
    <citation type="submission" date="2016-10" db="EMBL/GenBank/DDBJ databases">
        <authorList>
            <person name="de Groot N.N."/>
        </authorList>
    </citation>
    <scope>NUCLEOTIDE SEQUENCE [LARGE SCALE GENOMIC DNA]</scope>
    <source>
        <strain evidence="3 5">WG14</strain>
    </source>
</reference>
<evidence type="ECO:0000313" key="5">
    <source>
        <dbReference type="Proteomes" id="UP000199322"/>
    </source>
</evidence>
<dbReference type="PANTHER" id="PTHR30023:SF0">
    <property type="entry name" value="PENICILLIN-SENSITIVE CARBOXYPEPTIDASE A"/>
    <property type="match status" value="1"/>
</dbReference>
<evidence type="ECO:0000313" key="4">
    <source>
        <dbReference type="EMBL" id="TGG88321.1"/>
    </source>
</evidence>
<dbReference type="Proteomes" id="UP000297288">
    <property type="component" value="Unassembled WGS sequence"/>
</dbReference>
<dbReference type="RefSeq" id="WP_091402737.1">
    <property type="nucleotide sequence ID" value="NZ_FMYV01000002.1"/>
</dbReference>
<protein>
    <submittedName>
        <fullName evidence="3">D-alanyl-D-alanine carboxypeptidase / D-alanyl-D-alanine-endopeptidase (Penicillin-binding protein 4)</fullName>
    </submittedName>
</protein>
<evidence type="ECO:0000256" key="2">
    <source>
        <dbReference type="ARBA" id="ARBA00022801"/>
    </source>
</evidence>
<reference evidence="4 6" key="2">
    <citation type="submission" date="2019-04" db="EMBL/GenBank/DDBJ databases">
        <title>Draft genome sequence data and analysis of a Fermenting Bacterium, Geotoga petraea strain HO-Geo1, isolated from heavy-oil petroleum reservoir in Russia.</title>
        <authorList>
            <person name="Grouzdev D.S."/>
            <person name="Semenova E.M."/>
            <person name="Sokolova D.S."/>
            <person name="Tourova T.P."/>
            <person name="Poltaraus A.B."/>
            <person name="Nazina T.N."/>
        </authorList>
    </citation>
    <scope>NUCLEOTIDE SEQUENCE [LARGE SCALE GENOMIC DNA]</scope>
    <source>
        <strain evidence="4 6">HO-Geo1</strain>
    </source>
</reference>
<sequence length="414" mass="48398">MKIKVFILISLILSILIFSATGEFYYNYKPKNESTDITNVLANEDLLNRLEEIIEKNNYFIGIDIDDIKGNDVVSINSEKYFRPASLTKLITTYLSIDEFGLDKNFYTYIYLEETPKSQLNSNVYIQGKGDPFLTVEEYKSFLNKLKLSGVDTIYGDLIFDFTYFKKVGYGEGWIWNDPQPQILPLNIWTNNNAISKETTYESQKDRIKYLTVYLLNDLGINFQGEIYEDKVPENYNPFFTNSSEKLESILEFMNRESDNFISEHLFRYLLNEWDMGMNYSYKDIINKINEKIEFINKEFIITDGTGLSTYNLVTPSIMNKIILKIVDEVSLEKTKYLLTTSFEKGVFYNRYNKSNLWVKTGTLFTDSAISGILESSNNNFYIFTILINNSVQDMNDIKDLEIKLIEIIYKYLN</sequence>
<evidence type="ECO:0000313" key="3">
    <source>
        <dbReference type="EMBL" id="SDC22289.1"/>
    </source>
</evidence>
<dbReference type="EMBL" id="FMYV01000002">
    <property type="protein sequence ID" value="SDC22289.1"/>
    <property type="molecule type" value="Genomic_DNA"/>
</dbReference>
<dbReference type="GO" id="GO:0000270">
    <property type="term" value="P:peptidoglycan metabolic process"/>
    <property type="evidence" value="ECO:0007669"/>
    <property type="project" value="TreeGrafter"/>
</dbReference>
<keyword evidence="3" id="KW-0645">Protease</keyword>
<dbReference type="GO" id="GO:0006508">
    <property type="term" value="P:proteolysis"/>
    <property type="evidence" value="ECO:0007669"/>
    <property type="project" value="InterPro"/>
</dbReference>
<evidence type="ECO:0000313" key="6">
    <source>
        <dbReference type="Proteomes" id="UP000297288"/>
    </source>
</evidence>
<keyword evidence="3" id="KW-0121">Carboxypeptidase</keyword>
<dbReference type="SUPFAM" id="SSF56601">
    <property type="entry name" value="beta-lactamase/transpeptidase-like"/>
    <property type="match status" value="1"/>
</dbReference>
<dbReference type="EMBL" id="SRME01000002">
    <property type="protein sequence ID" value="TGG88321.1"/>
    <property type="molecule type" value="Genomic_DNA"/>
</dbReference>
<dbReference type="Pfam" id="PF02113">
    <property type="entry name" value="Peptidase_S13"/>
    <property type="match status" value="2"/>
</dbReference>
<dbReference type="Gene3D" id="3.40.710.10">
    <property type="entry name" value="DD-peptidase/beta-lactamase superfamily"/>
    <property type="match status" value="2"/>
</dbReference>
<dbReference type="AlphaFoldDB" id="A0A1G6JU35"/>
<gene>
    <name evidence="4" type="ORF">E4650_04580</name>
    <name evidence="3" type="ORF">SAMN04488588_0635</name>
</gene>
<dbReference type="InterPro" id="IPR012338">
    <property type="entry name" value="Beta-lactam/transpept-like"/>
</dbReference>
<evidence type="ECO:0000256" key="1">
    <source>
        <dbReference type="ARBA" id="ARBA00006096"/>
    </source>
</evidence>
<dbReference type="Gene3D" id="3.50.80.20">
    <property type="entry name" value="D-Ala-D-Ala carboxypeptidase C, peptidase S13"/>
    <property type="match status" value="1"/>
</dbReference>
<dbReference type="Proteomes" id="UP000199322">
    <property type="component" value="Unassembled WGS sequence"/>
</dbReference>
<accession>A0A1G6JU35</accession>
<dbReference type="GO" id="GO:0004185">
    <property type="term" value="F:serine-type carboxypeptidase activity"/>
    <property type="evidence" value="ECO:0007669"/>
    <property type="project" value="InterPro"/>
</dbReference>
<dbReference type="PANTHER" id="PTHR30023">
    <property type="entry name" value="D-ALANYL-D-ALANINE CARBOXYPEPTIDASE"/>
    <property type="match status" value="1"/>
</dbReference>
<organism evidence="3 5">
    <name type="scientific">Geotoga petraea</name>
    <dbReference type="NCBI Taxonomy" id="28234"/>
    <lineage>
        <taxon>Bacteria</taxon>
        <taxon>Thermotogati</taxon>
        <taxon>Thermotogota</taxon>
        <taxon>Thermotogae</taxon>
        <taxon>Petrotogales</taxon>
        <taxon>Petrotogaceae</taxon>
        <taxon>Geotoga</taxon>
    </lineage>
</organism>
<dbReference type="PRINTS" id="PR00922">
    <property type="entry name" value="DADACBPTASE3"/>
</dbReference>
<dbReference type="STRING" id="28234.SAMN04488588_0635"/>
<name>A0A1G6JU35_9BACT</name>
<proteinExistence type="inferred from homology"/>
<dbReference type="OrthoDB" id="9802627at2"/>
<comment type="similarity">
    <text evidence="1">Belongs to the peptidase S13 family.</text>
</comment>
<keyword evidence="2" id="KW-0378">Hydrolase</keyword>
<dbReference type="InterPro" id="IPR000667">
    <property type="entry name" value="Peptidase_S13"/>
</dbReference>
<keyword evidence="5" id="KW-1185">Reference proteome</keyword>